<dbReference type="EMBL" id="JBBPBM010002034">
    <property type="protein sequence ID" value="KAK8480529.1"/>
    <property type="molecule type" value="Genomic_DNA"/>
</dbReference>
<reference evidence="1 2" key="1">
    <citation type="journal article" date="2024" name="G3 (Bethesda)">
        <title>Genome assembly of Hibiscus sabdariffa L. provides insights into metabolisms of medicinal natural products.</title>
        <authorList>
            <person name="Kim T."/>
        </authorList>
    </citation>
    <scope>NUCLEOTIDE SEQUENCE [LARGE SCALE GENOMIC DNA]</scope>
    <source>
        <strain evidence="1">TK-2024</strain>
        <tissue evidence="1">Old leaves</tissue>
    </source>
</reference>
<proteinExistence type="predicted"/>
<gene>
    <name evidence="1" type="ORF">V6N12_019592</name>
</gene>
<name>A0ABR1ZJ45_9ROSI</name>
<dbReference type="Proteomes" id="UP001472677">
    <property type="component" value="Unassembled WGS sequence"/>
</dbReference>
<dbReference type="PROSITE" id="PS00018">
    <property type="entry name" value="EF_HAND_1"/>
    <property type="match status" value="1"/>
</dbReference>
<evidence type="ECO:0000313" key="2">
    <source>
        <dbReference type="Proteomes" id="UP001472677"/>
    </source>
</evidence>
<dbReference type="SUPFAM" id="SSF47473">
    <property type="entry name" value="EF-hand"/>
    <property type="match status" value="1"/>
</dbReference>
<keyword evidence="2" id="KW-1185">Reference proteome</keyword>
<accession>A0ABR1ZJ45</accession>
<evidence type="ECO:0000313" key="1">
    <source>
        <dbReference type="EMBL" id="KAK8480529.1"/>
    </source>
</evidence>
<dbReference type="InterPro" id="IPR011992">
    <property type="entry name" value="EF-hand-dom_pair"/>
</dbReference>
<dbReference type="InterPro" id="IPR018247">
    <property type="entry name" value="EF_Hand_1_Ca_BS"/>
</dbReference>
<organism evidence="1 2">
    <name type="scientific">Hibiscus sabdariffa</name>
    <name type="common">roselle</name>
    <dbReference type="NCBI Taxonomy" id="183260"/>
    <lineage>
        <taxon>Eukaryota</taxon>
        <taxon>Viridiplantae</taxon>
        <taxon>Streptophyta</taxon>
        <taxon>Embryophyta</taxon>
        <taxon>Tracheophyta</taxon>
        <taxon>Spermatophyta</taxon>
        <taxon>Magnoliopsida</taxon>
        <taxon>eudicotyledons</taxon>
        <taxon>Gunneridae</taxon>
        <taxon>Pentapetalae</taxon>
        <taxon>rosids</taxon>
        <taxon>malvids</taxon>
        <taxon>Malvales</taxon>
        <taxon>Malvaceae</taxon>
        <taxon>Malvoideae</taxon>
        <taxon>Hibiscus</taxon>
    </lineage>
</organism>
<protein>
    <submittedName>
        <fullName evidence="1">Uncharacterized protein</fullName>
    </submittedName>
</protein>
<comment type="caution">
    <text evidence="1">The sequence shown here is derived from an EMBL/GenBank/DDBJ whole genome shotgun (WGS) entry which is preliminary data.</text>
</comment>
<sequence length="96" mass="10735">MNNTKLVLCYFDRDGDEKILASDLTHRLALMGGKLKINEVESLDLNGDGLLDLDDFTGLMEGGEEEKMKDLKEASEMYDADANVFITLNELKKMSS</sequence>
<dbReference type="Gene3D" id="1.10.238.10">
    <property type="entry name" value="EF-hand"/>
    <property type="match status" value="1"/>
</dbReference>